<reference evidence="1" key="1">
    <citation type="submission" date="2019-08" db="EMBL/GenBank/DDBJ databases">
        <authorList>
            <person name="Kucharzyk K."/>
            <person name="Murdoch R.W."/>
            <person name="Higgins S."/>
            <person name="Loffler F."/>
        </authorList>
    </citation>
    <scope>NUCLEOTIDE SEQUENCE</scope>
</reference>
<dbReference type="EMBL" id="VSSQ01000372">
    <property type="protein sequence ID" value="MPL92853.1"/>
    <property type="molecule type" value="Genomic_DNA"/>
</dbReference>
<gene>
    <name evidence="1" type="ORF">SDC9_38975</name>
</gene>
<proteinExistence type="predicted"/>
<evidence type="ECO:0008006" key="2">
    <source>
        <dbReference type="Google" id="ProtNLM"/>
    </source>
</evidence>
<name>A0A644VQZ9_9ZZZZ</name>
<protein>
    <recommendedName>
        <fullName evidence="2">Outer membrane protein beta-barrel domain-containing protein</fullName>
    </recommendedName>
</protein>
<dbReference type="AlphaFoldDB" id="A0A644VQZ9"/>
<comment type="caution">
    <text evidence="1">The sequence shown here is derived from an EMBL/GenBank/DDBJ whole genome shotgun (WGS) entry which is preliminary data.</text>
</comment>
<dbReference type="SUPFAM" id="SSF56925">
    <property type="entry name" value="OMPA-like"/>
    <property type="match status" value="1"/>
</dbReference>
<evidence type="ECO:0000313" key="1">
    <source>
        <dbReference type="EMBL" id="MPL92853.1"/>
    </source>
</evidence>
<dbReference type="InterPro" id="IPR011250">
    <property type="entry name" value="OMP/PagP_B-barrel"/>
</dbReference>
<accession>A0A644VQZ9</accession>
<organism evidence="1">
    <name type="scientific">bioreactor metagenome</name>
    <dbReference type="NCBI Taxonomy" id="1076179"/>
    <lineage>
        <taxon>unclassified sequences</taxon>
        <taxon>metagenomes</taxon>
        <taxon>ecological metagenomes</taxon>
    </lineage>
</organism>
<sequence length="251" mass="27157">MKQSMCKFAAVLALCGATAPASAQETGWSYDLSSYMWFPDTVTKVDTPYGTAESKLDVGDALKALDFGVMLSGTARRGRWAFTGDLVHLDLTADARSPLGVFYSGVRTATKLTALSGYAFYQVTDSPTTTLELGGGVRAIRSTLDLSFGAAALPATSERISDRWADALVAVRVRHQFNAQWTTALAIDYGGFGIGDSSDRTWQVVATVCYACNETWSMSGGYRHLFVDRTNDGTDYSLEMSGPFLGVTYRF</sequence>